<dbReference type="AlphaFoldDB" id="A0A482VER9"/>
<evidence type="ECO:0000259" key="1">
    <source>
        <dbReference type="Pfam" id="PF01431"/>
    </source>
</evidence>
<sequence>MKTAYEKQLSTPLKAEQERVENKINNFIIEPESEEDLQPVLMQKKYFRACLDEERMDNNNNTGFLKLLKEIGDIDVDDSQTHYLKISKPKNCDRLEESSSEKYVDMIAHITESLIGPNIEVMEKIYEINEQVAPYVVLSNFHDLLGRHLAYNAYQKFVEENGEEPLLPGMSYSPNELFWIKSSMNWCYQALPDEETPSLREEMLKHSVTETVKNSPSFGQDFNCEEGSLMNPPKKCNIL</sequence>
<dbReference type="InterPro" id="IPR018497">
    <property type="entry name" value="Peptidase_M13_C"/>
</dbReference>
<proteinExistence type="predicted"/>
<dbReference type="InterPro" id="IPR042089">
    <property type="entry name" value="Peptidase_M13_dom_2"/>
</dbReference>
<feature type="non-terminal residue" evidence="2">
    <location>
        <position position="239"/>
    </location>
</feature>
<dbReference type="GO" id="GO:0005886">
    <property type="term" value="C:plasma membrane"/>
    <property type="evidence" value="ECO:0007669"/>
    <property type="project" value="TreeGrafter"/>
</dbReference>
<dbReference type="Gene3D" id="3.40.390.10">
    <property type="entry name" value="Collagenase (Catalytic Domain)"/>
    <property type="match status" value="1"/>
</dbReference>
<dbReference type="PROSITE" id="PS51885">
    <property type="entry name" value="NEPRILYSIN"/>
    <property type="match status" value="1"/>
</dbReference>
<dbReference type="OrthoDB" id="6475849at2759"/>
<dbReference type="GO" id="GO:0016485">
    <property type="term" value="P:protein processing"/>
    <property type="evidence" value="ECO:0007669"/>
    <property type="project" value="TreeGrafter"/>
</dbReference>
<dbReference type="PANTHER" id="PTHR11733">
    <property type="entry name" value="ZINC METALLOPROTEASE FAMILY M13 NEPRILYSIN-RELATED"/>
    <property type="match status" value="1"/>
</dbReference>
<dbReference type="Proteomes" id="UP000292052">
    <property type="component" value="Unassembled WGS sequence"/>
</dbReference>
<comment type="caution">
    <text evidence="2">The sequence shown here is derived from an EMBL/GenBank/DDBJ whole genome shotgun (WGS) entry which is preliminary data.</text>
</comment>
<dbReference type="SUPFAM" id="SSF55486">
    <property type="entry name" value="Metalloproteases ('zincins'), catalytic domain"/>
    <property type="match status" value="1"/>
</dbReference>
<keyword evidence="3" id="KW-1185">Reference proteome</keyword>
<dbReference type="EMBL" id="QDEB01109412">
    <property type="protein sequence ID" value="RZB66681.1"/>
    <property type="molecule type" value="Genomic_DNA"/>
</dbReference>
<reference evidence="2 3" key="1">
    <citation type="submission" date="2017-03" db="EMBL/GenBank/DDBJ databases">
        <title>Genome of the blue death feigning beetle - Asbolus verrucosus.</title>
        <authorList>
            <person name="Rider S.D."/>
        </authorList>
    </citation>
    <scope>NUCLEOTIDE SEQUENCE [LARGE SCALE GENOMIC DNA]</scope>
    <source>
        <strain evidence="2">Butters</strain>
        <tissue evidence="2">Head and leg muscle</tissue>
    </source>
</reference>
<evidence type="ECO:0000313" key="3">
    <source>
        <dbReference type="Proteomes" id="UP000292052"/>
    </source>
</evidence>
<protein>
    <submittedName>
        <fullName evidence="2">Peptidase M13 domain containing protein</fullName>
    </submittedName>
</protein>
<name>A0A482VER9_ASBVE</name>
<dbReference type="Gene3D" id="1.10.1380.10">
    <property type="entry name" value="Neutral endopeptidase , domain2"/>
    <property type="match status" value="1"/>
</dbReference>
<dbReference type="InterPro" id="IPR000718">
    <property type="entry name" value="Peptidase_M13"/>
</dbReference>
<dbReference type="PANTHER" id="PTHR11733:SF133">
    <property type="entry name" value="PHOSPHATE-REGULATING NEUTRAL ENDOPEPTIDASE PHEX"/>
    <property type="match status" value="1"/>
</dbReference>
<dbReference type="GO" id="GO:0004222">
    <property type="term" value="F:metalloendopeptidase activity"/>
    <property type="evidence" value="ECO:0007669"/>
    <property type="project" value="InterPro"/>
</dbReference>
<dbReference type="Pfam" id="PF01431">
    <property type="entry name" value="Peptidase_M13"/>
    <property type="match status" value="1"/>
</dbReference>
<organism evidence="2 3">
    <name type="scientific">Asbolus verrucosus</name>
    <name type="common">Desert ironclad beetle</name>
    <dbReference type="NCBI Taxonomy" id="1661398"/>
    <lineage>
        <taxon>Eukaryota</taxon>
        <taxon>Metazoa</taxon>
        <taxon>Ecdysozoa</taxon>
        <taxon>Arthropoda</taxon>
        <taxon>Hexapoda</taxon>
        <taxon>Insecta</taxon>
        <taxon>Pterygota</taxon>
        <taxon>Neoptera</taxon>
        <taxon>Endopterygota</taxon>
        <taxon>Coleoptera</taxon>
        <taxon>Polyphaga</taxon>
        <taxon>Cucujiformia</taxon>
        <taxon>Tenebrionidae</taxon>
        <taxon>Pimeliinae</taxon>
        <taxon>Asbolus</taxon>
    </lineage>
</organism>
<feature type="domain" description="Peptidase M13 C-terminal" evidence="1">
    <location>
        <begin position="135"/>
        <end position="238"/>
    </location>
</feature>
<dbReference type="InterPro" id="IPR024079">
    <property type="entry name" value="MetalloPept_cat_dom_sf"/>
</dbReference>
<gene>
    <name evidence="2" type="ORF">BDFB_006091</name>
</gene>
<evidence type="ECO:0000313" key="2">
    <source>
        <dbReference type="EMBL" id="RZB66681.1"/>
    </source>
</evidence>
<accession>A0A482VER9</accession>